<keyword evidence="2" id="KW-1185">Reference proteome</keyword>
<protein>
    <submittedName>
        <fullName evidence="1">Uncharacterized protein</fullName>
    </submittedName>
</protein>
<name>A0A6A6D127_ZASCE</name>
<gene>
    <name evidence="1" type="ORF">M409DRAFT_18032</name>
</gene>
<proteinExistence type="predicted"/>
<accession>A0A6A6D127</accession>
<dbReference type="AlphaFoldDB" id="A0A6A6D127"/>
<dbReference type="GeneID" id="54557596"/>
<sequence length="498" mass="56283">MAVSRPITNLALPQEVKDKIWSYFLDGEVVREPHPYKYQPAGDFYTKDMRNRDWPRPERGCLQLLEGTNSTYDFQMGLLRVNKAIRGDALNFLAQRNPFVLVRYNCPALRAYLDQLHVPVVAHGGSRHSSYHNFEVDIDWPCPFLQAASVHSAPNPPGVLLMLEKDMPDFWLVLRLLCQKVKPSAIVYHATPGRMSSIYNLHHDELDHWVGIPAVKISGRSIEHRRLTQEVCHRFLDPIQSVVGFGYNIHFHGLGVEAPRLLRLRQVIAPSIICSTARESFDLDTLLQLKERADVLAVAGNYEAAEAMFGCIETPCHSASLHADSEHKESLDHLRASVLLSMAWLCCRRGATGLASRLSASGCSRVPRNSSNAALGTFHHMDHVISAVTLPYDLPFWMVTPEMILADMEALPRNERITNDILWLRRMLLQAPISQSIIHLEDTSVCKFPFPVFDSGSRPSLQNIVGWQDMKQLRELSNRQKDAARALQKEHGLPISDL</sequence>
<reference evidence="1" key="1">
    <citation type="journal article" date="2020" name="Stud. Mycol.">
        <title>101 Dothideomycetes genomes: a test case for predicting lifestyles and emergence of pathogens.</title>
        <authorList>
            <person name="Haridas S."/>
            <person name="Albert R."/>
            <person name="Binder M."/>
            <person name="Bloem J."/>
            <person name="Labutti K."/>
            <person name="Salamov A."/>
            <person name="Andreopoulos B."/>
            <person name="Baker S."/>
            <person name="Barry K."/>
            <person name="Bills G."/>
            <person name="Bluhm B."/>
            <person name="Cannon C."/>
            <person name="Castanera R."/>
            <person name="Culley D."/>
            <person name="Daum C."/>
            <person name="Ezra D."/>
            <person name="Gonzalez J."/>
            <person name="Henrissat B."/>
            <person name="Kuo A."/>
            <person name="Liang C."/>
            <person name="Lipzen A."/>
            <person name="Lutzoni F."/>
            <person name="Magnuson J."/>
            <person name="Mondo S."/>
            <person name="Nolan M."/>
            <person name="Ohm R."/>
            <person name="Pangilinan J."/>
            <person name="Park H.-J."/>
            <person name="Ramirez L."/>
            <person name="Alfaro M."/>
            <person name="Sun H."/>
            <person name="Tritt A."/>
            <person name="Yoshinaga Y."/>
            <person name="Zwiers L.-H."/>
            <person name="Turgeon B."/>
            <person name="Goodwin S."/>
            <person name="Spatafora J."/>
            <person name="Crous P."/>
            <person name="Grigoriev I."/>
        </authorList>
    </citation>
    <scope>NUCLEOTIDE SEQUENCE</scope>
    <source>
        <strain evidence="1">ATCC 36951</strain>
    </source>
</reference>
<organism evidence="1 2">
    <name type="scientific">Zasmidium cellare ATCC 36951</name>
    <dbReference type="NCBI Taxonomy" id="1080233"/>
    <lineage>
        <taxon>Eukaryota</taxon>
        <taxon>Fungi</taxon>
        <taxon>Dikarya</taxon>
        <taxon>Ascomycota</taxon>
        <taxon>Pezizomycotina</taxon>
        <taxon>Dothideomycetes</taxon>
        <taxon>Dothideomycetidae</taxon>
        <taxon>Mycosphaerellales</taxon>
        <taxon>Mycosphaerellaceae</taxon>
        <taxon>Zasmidium</taxon>
    </lineage>
</organism>
<evidence type="ECO:0000313" key="1">
    <source>
        <dbReference type="EMBL" id="KAF2171799.1"/>
    </source>
</evidence>
<evidence type="ECO:0000313" key="2">
    <source>
        <dbReference type="Proteomes" id="UP000799537"/>
    </source>
</evidence>
<dbReference type="RefSeq" id="XP_033672688.1">
    <property type="nucleotide sequence ID" value="XM_033804324.1"/>
</dbReference>
<dbReference type="OrthoDB" id="3647352at2759"/>
<dbReference type="Proteomes" id="UP000799537">
    <property type="component" value="Unassembled WGS sequence"/>
</dbReference>
<dbReference type="EMBL" id="ML993582">
    <property type="protein sequence ID" value="KAF2171799.1"/>
    <property type="molecule type" value="Genomic_DNA"/>
</dbReference>